<feature type="transmembrane region" description="Helical" evidence="6">
    <location>
        <begin position="391"/>
        <end position="410"/>
    </location>
</feature>
<dbReference type="PANTHER" id="PTHR42770">
    <property type="entry name" value="AMINO ACID TRANSPORTER-RELATED"/>
    <property type="match status" value="1"/>
</dbReference>
<accession>A0ABS1TBI2</accession>
<dbReference type="Proteomes" id="UP000632377">
    <property type="component" value="Unassembled WGS sequence"/>
</dbReference>
<feature type="transmembrane region" description="Helical" evidence="6">
    <location>
        <begin position="328"/>
        <end position="346"/>
    </location>
</feature>
<evidence type="ECO:0000256" key="4">
    <source>
        <dbReference type="ARBA" id="ARBA00022989"/>
    </source>
</evidence>
<feature type="transmembrane region" description="Helical" evidence="6">
    <location>
        <begin position="46"/>
        <end position="66"/>
    </location>
</feature>
<evidence type="ECO:0000313" key="8">
    <source>
        <dbReference type="Proteomes" id="UP000632377"/>
    </source>
</evidence>
<reference evidence="7 8" key="1">
    <citation type="submission" date="2021-01" db="EMBL/GenBank/DDBJ databases">
        <title>Genome public.</title>
        <authorList>
            <person name="Liu C."/>
            <person name="Sun Q."/>
        </authorList>
    </citation>
    <scope>NUCLEOTIDE SEQUENCE [LARGE SCALE GENOMIC DNA]</scope>
    <source>
        <strain evidence="7 8">YIM B02515</strain>
    </source>
</reference>
<gene>
    <name evidence="7" type="ORF">JK636_13245</name>
</gene>
<dbReference type="PIRSF" id="PIRSF006060">
    <property type="entry name" value="AA_transporter"/>
    <property type="match status" value="1"/>
</dbReference>
<dbReference type="RefSeq" id="WP_202749479.1">
    <property type="nucleotide sequence ID" value="NZ_JAESWC010000008.1"/>
</dbReference>
<evidence type="ECO:0000256" key="6">
    <source>
        <dbReference type="SAM" id="Phobius"/>
    </source>
</evidence>
<dbReference type="Gene3D" id="1.20.1740.10">
    <property type="entry name" value="Amino acid/polyamine transporter I"/>
    <property type="match status" value="1"/>
</dbReference>
<keyword evidence="5 6" id="KW-0472">Membrane</keyword>
<feature type="transmembrane region" description="Helical" evidence="6">
    <location>
        <begin position="126"/>
        <end position="145"/>
    </location>
</feature>
<keyword evidence="3 6" id="KW-0812">Transmembrane</keyword>
<feature type="transmembrane region" description="Helical" evidence="6">
    <location>
        <begin position="157"/>
        <end position="177"/>
    </location>
</feature>
<evidence type="ECO:0000313" key="7">
    <source>
        <dbReference type="EMBL" id="MBL4936723.1"/>
    </source>
</evidence>
<organism evidence="7 8">
    <name type="scientific">Clostridium rhizosphaerae</name>
    <dbReference type="NCBI Taxonomy" id="2803861"/>
    <lineage>
        <taxon>Bacteria</taxon>
        <taxon>Bacillati</taxon>
        <taxon>Bacillota</taxon>
        <taxon>Clostridia</taxon>
        <taxon>Eubacteriales</taxon>
        <taxon>Clostridiaceae</taxon>
        <taxon>Clostridium</taxon>
    </lineage>
</organism>
<sequence>MEKSTHLKKELGLVIATALVVGNMMGSGIFMLPATLATKAGPGSTMLAWILTGLGSILLALSFANLGSKIPKTGGPYEYSKLAFGDFMGFLNAWLYWNGSWIGNAAIITAVASYTGKLIPAINNNHFIAFLYTSSILWIFTIINIMGVKKAGITQTVITIFELLLFVFFIGITAYHFNPALLKPMFPVDKGIATVPAAAASTLWAFIGFETASVAAGEIKNPERNVKLSTILGMTIAIVMYMAINFFAMGSMSQEALAKSSSPIVDILAQYLGSGITNVLLVACIISVLGTTVGWLLATARMSYAAGKDKIFPEAFAKIHPKYNTPHVSLIISAVLANILLVMNYSKSLLSAFNFIILLATLAYLPMYASTAAAEIILLVKRDADFNVWKFIKASIVPLAGFAYAVWAIYGSGSETVMYGFLLILFGVPFYLYMKLKDSAKIKQLRDFNKAA</sequence>
<feature type="transmembrane region" description="Helical" evidence="6">
    <location>
        <begin position="352"/>
        <end position="379"/>
    </location>
</feature>
<keyword evidence="8" id="KW-1185">Reference proteome</keyword>
<dbReference type="Pfam" id="PF13520">
    <property type="entry name" value="AA_permease_2"/>
    <property type="match status" value="1"/>
</dbReference>
<feature type="transmembrane region" description="Helical" evidence="6">
    <location>
        <begin position="87"/>
        <end position="114"/>
    </location>
</feature>
<dbReference type="InterPro" id="IPR002293">
    <property type="entry name" value="AA/rel_permease1"/>
</dbReference>
<keyword evidence="2" id="KW-1003">Cell membrane</keyword>
<feature type="transmembrane region" description="Helical" evidence="6">
    <location>
        <begin position="197"/>
        <end position="216"/>
    </location>
</feature>
<feature type="transmembrane region" description="Helical" evidence="6">
    <location>
        <begin position="268"/>
        <end position="298"/>
    </location>
</feature>
<dbReference type="PANTHER" id="PTHR42770:SF18">
    <property type="entry name" value="ARGININE_AGMATINE ANTIPORTER"/>
    <property type="match status" value="1"/>
</dbReference>
<protein>
    <submittedName>
        <fullName evidence="7">Amino acid permease</fullName>
    </submittedName>
</protein>
<evidence type="ECO:0000256" key="5">
    <source>
        <dbReference type="ARBA" id="ARBA00023136"/>
    </source>
</evidence>
<evidence type="ECO:0000256" key="2">
    <source>
        <dbReference type="ARBA" id="ARBA00022475"/>
    </source>
</evidence>
<evidence type="ECO:0000256" key="3">
    <source>
        <dbReference type="ARBA" id="ARBA00022692"/>
    </source>
</evidence>
<comment type="caution">
    <text evidence="7">The sequence shown here is derived from an EMBL/GenBank/DDBJ whole genome shotgun (WGS) entry which is preliminary data.</text>
</comment>
<feature type="transmembrane region" description="Helical" evidence="6">
    <location>
        <begin position="228"/>
        <end position="248"/>
    </location>
</feature>
<keyword evidence="4 6" id="KW-1133">Transmembrane helix</keyword>
<comment type="subcellular location">
    <subcellularLocation>
        <location evidence="1">Cell membrane</location>
        <topology evidence="1">Multi-pass membrane protein</topology>
    </subcellularLocation>
</comment>
<dbReference type="InterPro" id="IPR050367">
    <property type="entry name" value="APC_superfamily"/>
</dbReference>
<evidence type="ECO:0000256" key="1">
    <source>
        <dbReference type="ARBA" id="ARBA00004651"/>
    </source>
</evidence>
<proteinExistence type="predicted"/>
<name>A0ABS1TBI2_9CLOT</name>
<dbReference type="EMBL" id="JAESWC010000008">
    <property type="protein sequence ID" value="MBL4936723.1"/>
    <property type="molecule type" value="Genomic_DNA"/>
</dbReference>
<feature type="transmembrane region" description="Helical" evidence="6">
    <location>
        <begin position="12"/>
        <end position="34"/>
    </location>
</feature>
<feature type="transmembrane region" description="Helical" evidence="6">
    <location>
        <begin position="416"/>
        <end position="434"/>
    </location>
</feature>